<dbReference type="InterPro" id="IPR020296">
    <property type="entry name" value="Spore_Cse60"/>
</dbReference>
<name>A0A177KZG8_9BACI</name>
<dbReference type="AlphaFoldDB" id="A0A177KZG8"/>
<dbReference type="RefSeq" id="WP_018392766.1">
    <property type="nucleotide sequence ID" value="NZ_LQWZ01000012.1"/>
</dbReference>
<reference evidence="1 2" key="1">
    <citation type="submission" date="2016-01" db="EMBL/GenBank/DDBJ databases">
        <title>Investigation of taxonomic status of Bacillus aminovorans.</title>
        <authorList>
            <person name="Verma A."/>
            <person name="Pal Y."/>
            <person name="Krishnamurthi S."/>
        </authorList>
    </citation>
    <scope>NUCLEOTIDE SEQUENCE [LARGE SCALE GENOMIC DNA]</scope>
    <source>
        <strain evidence="1 2">DSM 4337</strain>
    </source>
</reference>
<gene>
    <name evidence="1" type="ORF">AWH48_02690</name>
</gene>
<dbReference type="Proteomes" id="UP000077271">
    <property type="component" value="Unassembled WGS sequence"/>
</dbReference>
<dbReference type="EMBL" id="LQWZ01000012">
    <property type="protein sequence ID" value="OAH57931.1"/>
    <property type="molecule type" value="Genomic_DNA"/>
</dbReference>
<comment type="caution">
    <text evidence="1">The sequence shown here is derived from an EMBL/GenBank/DDBJ whole genome shotgun (WGS) entry which is preliminary data.</text>
</comment>
<accession>A0A177KZG8</accession>
<dbReference type="OrthoDB" id="2887739at2"/>
<sequence length="73" mass="8789">MKKQHYSVKGFEHNKYEELTRNINLFIYHQLYEGQLIDIKYNMVPLSLSTHTEPDVQPNIHYTALVIYKKVHQ</sequence>
<organism evidence="1 2">
    <name type="scientific">Domibacillus aminovorans</name>
    <dbReference type="NCBI Taxonomy" id="29332"/>
    <lineage>
        <taxon>Bacteria</taxon>
        <taxon>Bacillati</taxon>
        <taxon>Bacillota</taxon>
        <taxon>Bacilli</taxon>
        <taxon>Bacillales</taxon>
        <taxon>Bacillaceae</taxon>
        <taxon>Domibacillus</taxon>
    </lineage>
</organism>
<evidence type="ECO:0000313" key="2">
    <source>
        <dbReference type="Proteomes" id="UP000077271"/>
    </source>
</evidence>
<evidence type="ECO:0000313" key="1">
    <source>
        <dbReference type="EMBL" id="OAH57931.1"/>
    </source>
</evidence>
<dbReference type="Pfam" id="PF10957">
    <property type="entry name" value="Spore_Cse60"/>
    <property type="match status" value="1"/>
</dbReference>
<protein>
    <submittedName>
        <fullName evidence="1">Uncharacterized protein</fullName>
    </submittedName>
</protein>
<proteinExistence type="predicted"/>